<dbReference type="Pfam" id="PF00200">
    <property type="entry name" value="Disintegrin"/>
    <property type="match status" value="1"/>
</dbReference>
<name>A0A813M4E0_9BILA</name>
<dbReference type="InterPro" id="IPR001762">
    <property type="entry name" value="Disintegrin_dom"/>
</dbReference>
<dbReference type="OrthoDB" id="2149267at2759"/>
<dbReference type="InterPro" id="IPR049038">
    <property type="entry name" value="ADAM10_Cys-rich"/>
</dbReference>
<feature type="compositionally biased region" description="Basic residues" evidence="6">
    <location>
        <begin position="810"/>
        <end position="823"/>
    </location>
</feature>
<keyword evidence="11" id="KW-1185">Reference proteome</keyword>
<dbReference type="GO" id="GO:0004222">
    <property type="term" value="F:metalloendopeptidase activity"/>
    <property type="evidence" value="ECO:0007669"/>
    <property type="project" value="InterPro"/>
</dbReference>
<dbReference type="Proteomes" id="UP000663879">
    <property type="component" value="Unassembled WGS sequence"/>
</dbReference>
<feature type="compositionally biased region" description="Basic residues" evidence="6">
    <location>
        <begin position="882"/>
        <end position="892"/>
    </location>
</feature>
<keyword evidence="5" id="KW-0862">Zinc</keyword>
<dbReference type="Gene3D" id="3.40.390.10">
    <property type="entry name" value="Collagenase (Catalytic Domain)"/>
    <property type="match status" value="1"/>
</dbReference>
<evidence type="ECO:0000313" key="10">
    <source>
        <dbReference type="EMBL" id="CAF0709294.1"/>
    </source>
</evidence>
<dbReference type="SUPFAM" id="SSF55486">
    <property type="entry name" value="Metalloproteases ('zincins'), catalytic domain"/>
    <property type="match status" value="1"/>
</dbReference>
<evidence type="ECO:0000313" key="11">
    <source>
        <dbReference type="Proteomes" id="UP000663879"/>
    </source>
</evidence>
<dbReference type="PANTHER" id="PTHR45702">
    <property type="entry name" value="ADAM10/ADAM17 METALLOPEPTIDASE FAMILY MEMBER"/>
    <property type="match status" value="1"/>
</dbReference>
<keyword evidence="4" id="KW-1015">Disulfide bond</keyword>
<feature type="binding site" evidence="5">
    <location>
        <position position="464"/>
    </location>
    <ligand>
        <name>Zn(2+)</name>
        <dbReference type="ChEBI" id="CHEBI:29105"/>
        <note>catalytic</note>
    </ligand>
</feature>
<dbReference type="GO" id="GO:0005886">
    <property type="term" value="C:plasma membrane"/>
    <property type="evidence" value="ECO:0007669"/>
    <property type="project" value="TreeGrafter"/>
</dbReference>
<evidence type="ECO:0000256" key="1">
    <source>
        <dbReference type="ARBA" id="ARBA00001809"/>
    </source>
</evidence>
<feature type="active site" evidence="5">
    <location>
        <position position="465"/>
    </location>
</feature>
<keyword evidence="7" id="KW-0472">Membrane</keyword>
<dbReference type="PROSITE" id="PS50214">
    <property type="entry name" value="DISINTEGRIN_2"/>
    <property type="match status" value="1"/>
</dbReference>
<keyword evidence="7" id="KW-0812">Transmembrane</keyword>
<evidence type="ECO:0000256" key="4">
    <source>
        <dbReference type="ARBA" id="ARBA00023157"/>
    </source>
</evidence>
<evidence type="ECO:0000256" key="6">
    <source>
        <dbReference type="SAM" id="MobiDB-lite"/>
    </source>
</evidence>
<dbReference type="GO" id="GO:0006509">
    <property type="term" value="P:membrane protein ectodomain proteolysis"/>
    <property type="evidence" value="ECO:0007669"/>
    <property type="project" value="TreeGrafter"/>
</dbReference>
<dbReference type="EC" id="3.4.24.81" evidence="2"/>
<dbReference type="GO" id="GO:0007219">
    <property type="term" value="P:Notch signaling pathway"/>
    <property type="evidence" value="ECO:0007669"/>
    <property type="project" value="TreeGrafter"/>
</dbReference>
<dbReference type="AlphaFoldDB" id="A0A813M4E0"/>
<dbReference type="SUPFAM" id="SSF57552">
    <property type="entry name" value="Blood coagulation inhibitor (disintegrin)"/>
    <property type="match status" value="1"/>
</dbReference>
<accession>A0A813M4E0</accession>
<comment type="catalytic activity">
    <reaction evidence="1">
        <text>Endopeptidase of broad specificity.</text>
        <dbReference type="EC" id="3.4.24.81"/>
    </reaction>
</comment>
<feature type="compositionally biased region" description="Basic and acidic residues" evidence="6">
    <location>
        <begin position="826"/>
        <end position="835"/>
    </location>
</feature>
<evidence type="ECO:0000259" key="8">
    <source>
        <dbReference type="PROSITE" id="PS50214"/>
    </source>
</evidence>
<sequence length="996" mass="113893">MNQARCSEWAHLMRYNTILIYFIYFLFSSNIFTTFALYTENLSLNPFIVKYDKLNYDPKNLNEKHTRVRRSLDKHIFLNFQSHGKDFKLRLTPVEQNNYYNKKIELNSDYNTIELNKVLNFYHGYLIDEPHSSHASGSIIDGVFYGTITSSKLGKFFIEPSRRYNHSLDSHSIIYNEKDINLNRTKLKQFKRSINKQKNSFEDDDPGCASEKEKIKNWMKREQEALYNERIKQGYDPYSYAEYPHDEYSKYTREANENFYKKKSKRQSDESRIRWPGDRTICNLYLRVDPHLHTEIFNNEGNKDPDKTTTFLLFYLNKHVEALNSIYNSLPFYDQNKEKYLIGLQFMIYRTKIITQEQCKNGTNLSPEEFKLCEPYLDVSTFLNYVSLDNFTDYCLSYTFTARDFTDGTLGLAWVAKLSGSVGGVCEKRQTLQGVAKSLNSGIVTVVNYQARVPEAVSQITFAHEVGHNFGSEHDPDDPVCSPGSSRGGNYIMYRRATTGTDKNNRNFSQCSRDQLGPIVHNLISGSKFCFKQYSGSLCGNGIVEEGEECDCGYGTDCKESCCIDASQEVNKCKLKPGRACSPSQGPCCDNLCNFASQNTICMSSNECLNNVYCSGKNASCPRNDPVFFKPDKTECNSGTQVCRSGLCSGSICEKYEMQQCYIEGDLKDKRQDKSVLCHLACIGEKTNSICTDSFQIPEMKNQNNSQGLILKPGSPCVGTLGYCDIFSKCRAVDGEGPLARLKKILLNPKTLSTIRTWITTYWWAASLIVIGFIVFMVAFIKVCSVHTPSSNPRKPPALKITDTLRRPIKKIPHPHWPHHNQNRNKSTEVPDSKKSRQQVVNEKGTKYQVKRSDEPNSKKPITVVKPGKKTKEPLQSGKSHSPAKHEHKKRNRSNEPIHYYSQNHPLHPIPHKSSHDKKVSDQKSSRSKSVEQSSHQQRHHRSEELNKHEKKSKPKSLSPNKHHKSEHISHVPSGNSHLKHKARKRSSTETSSIDA</sequence>
<dbReference type="SMART" id="SM00050">
    <property type="entry name" value="DISIN"/>
    <property type="match status" value="1"/>
</dbReference>
<gene>
    <name evidence="10" type="ORF">OXX778_LOCUS781</name>
</gene>
<dbReference type="PANTHER" id="PTHR45702:SF3">
    <property type="entry name" value="KUZBANIAN-LIKE, ISOFORM A"/>
    <property type="match status" value="1"/>
</dbReference>
<dbReference type="GO" id="GO:0046872">
    <property type="term" value="F:metal ion binding"/>
    <property type="evidence" value="ECO:0007669"/>
    <property type="project" value="UniProtKB-KW"/>
</dbReference>
<protein>
    <recommendedName>
        <fullName evidence="2">ADAM10 endopeptidase</fullName>
        <ecNumber evidence="2">3.4.24.81</ecNumber>
    </recommendedName>
</protein>
<dbReference type="InterPro" id="IPR001590">
    <property type="entry name" value="Peptidase_M12B"/>
</dbReference>
<evidence type="ECO:0000256" key="7">
    <source>
        <dbReference type="SAM" id="Phobius"/>
    </source>
</evidence>
<feature type="transmembrane region" description="Helical" evidence="7">
    <location>
        <begin position="18"/>
        <end position="38"/>
    </location>
</feature>
<evidence type="ECO:0000256" key="3">
    <source>
        <dbReference type="ARBA" id="ARBA00022685"/>
    </source>
</evidence>
<keyword evidence="5" id="KW-0479">Metal-binding</keyword>
<dbReference type="Pfam" id="PF13574">
    <property type="entry name" value="Reprolysin_2"/>
    <property type="match status" value="1"/>
</dbReference>
<evidence type="ECO:0000259" key="9">
    <source>
        <dbReference type="PROSITE" id="PS50215"/>
    </source>
</evidence>
<comment type="caution">
    <text evidence="10">The sequence shown here is derived from an EMBL/GenBank/DDBJ whole genome shotgun (WGS) entry which is preliminary data.</text>
</comment>
<feature type="domain" description="Disintegrin" evidence="8">
    <location>
        <begin position="536"/>
        <end position="632"/>
    </location>
</feature>
<dbReference type="Pfam" id="PF21299">
    <property type="entry name" value="ADAM10_Cys-rich"/>
    <property type="match status" value="1"/>
</dbReference>
<dbReference type="InterPro" id="IPR036436">
    <property type="entry name" value="Disintegrin_dom_sf"/>
</dbReference>
<organism evidence="10 11">
    <name type="scientific">Brachionus calyciflorus</name>
    <dbReference type="NCBI Taxonomy" id="104777"/>
    <lineage>
        <taxon>Eukaryota</taxon>
        <taxon>Metazoa</taxon>
        <taxon>Spiralia</taxon>
        <taxon>Gnathifera</taxon>
        <taxon>Rotifera</taxon>
        <taxon>Eurotatoria</taxon>
        <taxon>Monogononta</taxon>
        <taxon>Pseudotrocha</taxon>
        <taxon>Ploima</taxon>
        <taxon>Brachionidae</taxon>
        <taxon>Brachionus</taxon>
    </lineage>
</organism>
<comment type="caution">
    <text evidence="5">Lacks conserved residue(s) required for the propagation of feature annotation.</text>
</comment>
<dbReference type="PROSITE" id="PS50215">
    <property type="entry name" value="ADAM_MEPRO"/>
    <property type="match status" value="1"/>
</dbReference>
<dbReference type="Gene3D" id="4.10.70.10">
    <property type="entry name" value="Disintegrin domain"/>
    <property type="match status" value="1"/>
</dbReference>
<feature type="domain" description="Peptidase M12B" evidence="9">
    <location>
        <begin position="280"/>
        <end position="522"/>
    </location>
</feature>
<feature type="binding site" evidence="5">
    <location>
        <position position="474"/>
    </location>
    <ligand>
        <name>Zn(2+)</name>
        <dbReference type="ChEBI" id="CHEBI:29105"/>
        <note>catalytic</note>
    </ligand>
</feature>
<keyword evidence="7" id="KW-1133">Transmembrane helix</keyword>
<feature type="binding site" evidence="5">
    <location>
        <position position="468"/>
    </location>
    <ligand>
        <name>Zn(2+)</name>
        <dbReference type="ChEBI" id="CHEBI:29105"/>
        <note>catalytic</note>
    </ligand>
</feature>
<feature type="compositionally biased region" description="Basic residues" evidence="6">
    <location>
        <begin position="949"/>
        <end position="966"/>
    </location>
</feature>
<dbReference type="FunFam" id="4.10.70.10:FF:000003">
    <property type="entry name" value="Disintegrin and metalloproteinase domain-containing protein 17"/>
    <property type="match status" value="1"/>
</dbReference>
<feature type="transmembrane region" description="Helical" evidence="7">
    <location>
        <begin position="762"/>
        <end position="785"/>
    </location>
</feature>
<keyword evidence="3" id="KW-0165">Cleavage on pair of basic residues</keyword>
<evidence type="ECO:0000256" key="2">
    <source>
        <dbReference type="ARBA" id="ARBA00012332"/>
    </source>
</evidence>
<evidence type="ECO:0000256" key="5">
    <source>
        <dbReference type="PROSITE-ProRule" id="PRU00276"/>
    </source>
</evidence>
<dbReference type="InterPro" id="IPR051489">
    <property type="entry name" value="ADAM_Metalloproteinase"/>
</dbReference>
<proteinExistence type="predicted"/>
<feature type="region of interest" description="Disordered" evidence="6">
    <location>
        <begin position="810"/>
        <end position="996"/>
    </location>
</feature>
<dbReference type="EMBL" id="CAJNOC010000042">
    <property type="protein sequence ID" value="CAF0709294.1"/>
    <property type="molecule type" value="Genomic_DNA"/>
</dbReference>
<reference evidence="10" key="1">
    <citation type="submission" date="2021-02" db="EMBL/GenBank/DDBJ databases">
        <authorList>
            <person name="Nowell W R."/>
        </authorList>
    </citation>
    <scope>NUCLEOTIDE SEQUENCE</scope>
    <source>
        <strain evidence="10">Ploen Becks lab</strain>
    </source>
</reference>
<dbReference type="InterPro" id="IPR024079">
    <property type="entry name" value="MetalloPept_cat_dom_sf"/>
</dbReference>